<evidence type="ECO:0000256" key="10">
    <source>
        <dbReference type="PIRNR" id="PIRNR000804"/>
    </source>
</evidence>
<dbReference type="KEGG" id="mgm:Mmc1_0002"/>
<evidence type="ECO:0000256" key="9">
    <source>
        <dbReference type="ARBA" id="ARBA00023125"/>
    </source>
</evidence>
<dbReference type="GO" id="GO:0003887">
    <property type="term" value="F:DNA-directed DNA polymerase activity"/>
    <property type="evidence" value="ECO:0007669"/>
    <property type="project" value="UniProtKB-UniRule"/>
</dbReference>
<dbReference type="Gene3D" id="3.10.150.10">
    <property type="entry name" value="DNA Polymerase III, subunit A, domain 2"/>
    <property type="match status" value="1"/>
</dbReference>
<dbReference type="GO" id="GO:0009360">
    <property type="term" value="C:DNA polymerase III complex"/>
    <property type="evidence" value="ECO:0007669"/>
    <property type="project" value="InterPro"/>
</dbReference>
<reference evidence="14 15" key="2">
    <citation type="journal article" date="2012" name="Int. J. Syst. Evol. Microbiol.">
        <title>Magnetococcus marinus gen. nov., sp. nov., a marine, magnetotactic bacterium that represents a novel lineage (Magnetococcaceae fam. nov.; Magnetococcales ord. nov.) at the base of the Alphaproteobacteria.</title>
        <authorList>
            <person name="Bazylinski D.A."/>
            <person name="Williams T.J."/>
            <person name="Lefevre C.T."/>
            <person name="Berg R.J."/>
            <person name="Zhang C.L."/>
            <person name="Bowser S.S."/>
            <person name="Dean A.J."/>
            <person name="Beveridge T.J."/>
        </authorList>
    </citation>
    <scope>NUCLEOTIDE SEQUENCE [LARGE SCALE GENOMIC DNA]</scope>
    <source>
        <strain evidence="15">ATCC BAA-1437 / JCM 17883 / MC-1</strain>
    </source>
</reference>
<evidence type="ECO:0000256" key="8">
    <source>
        <dbReference type="ARBA" id="ARBA00022932"/>
    </source>
</evidence>
<evidence type="ECO:0000256" key="4">
    <source>
        <dbReference type="ARBA" id="ARBA00022490"/>
    </source>
</evidence>
<dbReference type="PANTHER" id="PTHR30478">
    <property type="entry name" value="DNA POLYMERASE III SUBUNIT BETA"/>
    <property type="match status" value="1"/>
</dbReference>
<dbReference type="EMBL" id="CP000471">
    <property type="protein sequence ID" value="ABK42531.1"/>
    <property type="molecule type" value="Genomic_DNA"/>
</dbReference>
<comment type="function">
    <text evidence="10">Confers DNA tethering and processivity to DNA polymerases and other proteins. Acts as a clamp, forming a ring around DNA (a reaction catalyzed by the clamp-loading complex) which diffuses in an ATP-independent manner freely and bidirectionally along dsDNA. Initially characterized for its ability to contact the catalytic subunit of DNA polymerase III (Pol III), a complex, multichain enzyme responsible for most of the replicative synthesis in bacteria; Pol III exhibits 3'-5' exonuclease proofreading activity. The beta chain is required for initiation of replication as well as for processivity of DNA replication.</text>
</comment>
<comment type="subunit">
    <text evidence="10">Forms a ring-shaped head-to-tail homodimer around DNA.</text>
</comment>
<evidence type="ECO:0000259" key="12">
    <source>
        <dbReference type="Pfam" id="PF02767"/>
    </source>
</evidence>
<dbReference type="OrthoDB" id="8421503at2"/>
<name>A0L3I8_MAGMM</name>
<dbReference type="Pfam" id="PF02768">
    <property type="entry name" value="DNA_pol3_beta_3"/>
    <property type="match status" value="1"/>
</dbReference>
<protein>
    <recommendedName>
        <fullName evidence="3 10">Beta sliding clamp</fullName>
    </recommendedName>
</protein>
<dbReference type="RefSeq" id="WP_011711705.1">
    <property type="nucleotide sequence ID" value="NC_008576.1"/>
</dbReference>
<dbReference type="InterPro" id="IPR022635">
    <property type="entry name" value="DNA_polIII_beta_C"/>
</dbReference>
<dbReference type="HOGENOM" id="CLU_038149_4_2_5"/>
<dbReference type="InterPro" id="IPR046938">
    <property type="entry name" value="DNA_clamp_sf"/>
</dbReference>
<dbReference type="Proteomes" id="UP000002586">
    <property type="component" value="Chromosome"/>
</dbReference>
<dbReference type="GO" id="GO:0003677">
    <property type="term" value="F:DNA binding"/>
    <property type="evidence" value="ECO:0007669"/>
    <property type="project" value="UniProtKB-UniRule"/>
</dbReference>
<evidence type="ECO:0000259" key="11">
    <source>
        <dbReference type="Pfam" id="PF00712"/>
    </source>
</evidence>
<evidence type="ECO:0000256" key="5">
    <source>
        <dbReference type="ARBA" id="ARBA00022679"/>
    </source>
</evidence>
<dbReference type="PIRSF" id="PIRSF000804">
    <property type="entry name" value="DNA_pol_III_b"/>
    <property type="match status" value="1"/>
</dbReference>
<keyword evidence="6 10" id="KW-0548">Nucleotidyltransferase</keyword>
<keyword evidence="8 10" id="KW-0239">DNA-directed DNA polymerase</keyword>
<dbReference type="AlphaFoldDB" id="A0L3I8"/>
<gene>
    <name evidence="14" type="ordered locus">Mmc1_0002</name>
</gene>
<dbReference type="InterPro" id="IPR022637">
    <property type="entry name" value="DNA_polIII_beta_cen"/>
</dbReference>
<evidence type="ECO:0000256" key="3">
    <source>
        <dbReference type="ARBA" id="ARBA00021035"/>
    </source>
</evidence>
<organism evidence="14 15">
    <name type="scientific">Magnetococcus marinus (strain ATCC BAA-1437 / JCM 17883 / MC-1)</name>
    <dbReference type="NCBI Taxonomy" id="156889"/>
    <lineage>
        <taxon>Bacteria</taxon>
        <taxon>Pseudomonadati</taxon>
        <taxon>Pseudomonadota</taxon>
        <taxon>Magnetococcia</taxon>
        <taxon>Magnetococcales</taxon>
        <taxon>Magnetococcaceae</taxon>
        <taxon>Magnetococcus</taxon>
    </lineage>
</organism>
<reference evidence="15" key="1">
    <citation type="journal article" date="2009" name="Appl. Environ. Microbiol.">
        <title>Complete genome sequence of the chemolithoautotrophic marine magnetotactic coccus strain MC-1.</title>
        <authorList>
            <person name="Schubbe S."/>
            <person name="Williams T.J."/>
            <person name="Xie G."/>
            <person name="Kiss H.E."/>
            <person name="Brettin T.S."/>
            <person name="Martinez D."/>
            <person name="Ross C.A."/>
            <person name="Schuler D."/>
            <person name="Cox B.L."/>
            <person name="Nealson K.H."/>
            <person name="Bazylinski D.A."/>
        </authorList>
    </citation>
    <scope>NUCLEOTIDE SEQUENCE [LARGE SCALE GENOMIC DNA]</scope>
    <source>
        <strain evidence="15">ATCC BAA-1437 / JCM 17883 / MC-1</strain>
    </source>
</reference>
<dbReference type="GO" id="GO:0008408">
    <property type="term" value="F:3'-5' exonuclease activity"/>
    <property type="evidence" value="ECO:0007669"/>
    <property type="project" value="InterPro"/>
</dbReference>
<sequence length="376" mass="41721">MEFHVSREPFLKALQRLQSVVEKRNTMPELGNALLEASAEGLTLTATDLEVSMKSHCPAEVESSGAIAVSARKLFEIVRELPQDSLRLRSEAGERLVLTCGRARFTLVGIRADIFPPFPETTQGQSFTLSGPRLAEMIAKTHFAMSQDETRYTLNGILLHLVSAADAELAGENGLVRIVATDTHRLAMAEMALDIPVEESAELIIPRKGVQEIRKLVEEDDEAVELGLDENFIRVSKPGIVLTSKLVSGRFPNYQRVIPTDNPHLLELEKEPLFGVVKRMMVLSHEKSRGIRMALSSDHIKVSAQNPEQEAAEEEMPCSFAGKDMTVGFNARYLQEIVSVANGDTVRMKLRDEESPVLVEEHSATGYLYVLMPMRV</sequence>
<evidence type="ECO:0000256" key="7">
    <source>
        <dbReference type="ARBA" id="ARBA00022705"/>
    </source>
</evidence>
<dbReference type="InterPro" id="IPR022634">
    <property type="entry name" value="DNA_polIII_beta_N"/>
</dbReference>
<dbReference type="PANTHER" id="PTHR30478:SF0">
    <property type="entry name" value="BETA SLIDING CLAMP"/>
    <property type="match status" value="1"/>
</dbReference>
<dbReference type="GO" id="GO:0005737">
    <property type="term" value="C:cytoplasm"/>
    <property type="evidence" value="ECO:0007669"/>
    <property type="project" value="UniProtKB-SubCell"/>
</dbReference>
<feature type="domain" description="DNA polymerase III beta sliding clamp C-terminal" evidence="13">
    <location>
        <begin position="256"/>
        <end position="375"/>
    </location>
</feature>
<keyword evidence="5 10" id="KW-0808">Transferase</keyword>
<comment type="subcellular location">
    <subcellularLocation>
        <location evidence="1 10">Cytoplasm</location>
    </subcellularLocation>
</comment>
<proteinExistence type="inferred from homology"/>
<dbReference type="CDD" id="cd00140">
    <property type="entry name" value="beta_clamp"/>
    <property type="match status" value="1"/>
</dbReference>
<dbReference type="SUPFAM" id="SSF55979">
    <property type="entry name" value="DNA clamp"/>
    <property type="match status" value="3"/>
</dbReference>
<dbReference type="Pfam" id="PF02767">
    <property type="entry name" value="DNA_pol3_beta_2"/>
    <property type="match status" value="1"/>
</dbReference>
<dbReference type="Gene3D" id="3.70.10.10">
    <property type="match status" value="1"/>
</dbReference>
<keyword evidence="4 10" id="KW-0963">Cytoplasm</keyword>
<feature type="domain" description="DNA polymerase III beta sliding clamp N-terminal" evidence="11">
    <location>
        <begin position="1"/>
        <end position="117"/>
    </location>
</feature>
<evidence type="ECO:0000313" key="15">
    <source>
        <dbReference type="Proteomes" id="UP000002586"/>
    </source>
</evidence>
<feature type="domain" description="DNA polymerase III beta sliding clamp central" evidence="12">
    <location>
        <begin position="130"/>
        <end position="253"/>
    </location>
</feature>
<dbReference type="InterPro" id="IPR001001">
    <property type="entry name" value="DNA_polIII_beta"/>
</dbReference>
<dbReference type="SMART" id="SM00480">
    <property type="entry name" value="POL3Bc"/>
    <property type="match status" value="1"/>
</dbReference>
<dbReference type="GO" id="GO:0006271">
    <property type="term" value="P:DNA strand elongation involved in DNA replication"/>
    <property type="evidence" value="ECO:0007669"/>
    <property type="project" value="TreeGrafter"/>
</dbReference>
<evidence type="ECO:0000256" key="1">
    <source>
        <dbReference type="ARBA" id="ARBA00004496"/>
    </source>
</evidence>
<keyword evidence="7 10" id="KW-0235">DNA replication</keyword>
<evidence type="ECO:0000256" key="2">
    <source>
        <dbReference type="ARBA" id="ARBA00010752"/>
    </source>
</evidence>
<evidence type="ECO:0000256" key="6">
    <source>
        <dbReference type="ARBA" id="ARBA00022695"/>
    </source>
</evidence>
<comment type="similarity">
    <text evidence="2 10">Belongs to the beta sliding clamp family.</text>
</comment>
<dbReference type="STRING" id="156889.Mmc1_0002"/>
<dbReference type="Pfam" id="PF00712">
    <property type="entry name" value="DNA_pol3_beta"/>
    <property type="match status" value="1"/>
</dbReference>
<dbReference type="eggNOG" id="COG0592">
    <property type="taxonomic scope" value="Bacteria"/>
</dbReference>
<dbReference type="NCBIfam" id="TIGR00663">
    <property type="entry name" value="dnan"/>
    <property type="match status" value="1"/>
</dbReference>
<keyword evidence="9" id="KW-0238">DNA-binding</keyword>
<evidence type="ECO:0000313" key="14">
    <source>
        <dbReference type="EMBL" id="ABK42531.1"/>
    </source>
</evidence>
<keyword evidence="15" id="KW-1185">Reference proteome</keyword>
<evidence type="ECO:0000259" key="13">
    <source>
        <dbReference type="Pfam" id="PF02768"/>
    </source>
</evidence>
<accession>A0L3I8</accession>